<evidence type="ECO:0000256" key="1">
    <source>
        <dbReference type="SAM" id="MobiDB-lite"/>
    </source>
</evidence>
<feature type="region of interest" description="Disordered" evidence="1">
    <location>
        <begin position="1"/>
        <end position="67"/>
    </location>
</feature>
<dbReference type="EMBL" id="POUA01000105">
    <property type="protein sequence ID" value="PZG45505.1"/>
    <property type="molecule type" value="Genomic_DNA"/>
</dbReference>
<dbReference type="RefSeq" id="WP_111168156.1">
    <property type="nucleotide sequence ID" value="NZ_POUA01000105.1"/>
</dbReference>
<accession>A0A2W2H026</accession>
<comment type="caution">
    <text evidence="2">The sequence shown here is derived from an EMBL/GenBank/DDBJ whole genome shotgun (WGS) entry which is preliminary data.</text>
</comment>
<dbReference type="Proteomes" id="UP000248544">
    <property type="component" value="Unassembled WGS sequence"/>
</dbReference>
<sequence length="67" mass="7235">MNLRNDDKHLQETTDRPPLPPEPEPGRGHDGKRRPPPPPDKLVYSPAIQPGAPPTPPAPLLIPEPAG</sequence>
<evidence type="ECO:0000313" key="2">
    <source>
        <dbReference type="EMBL" id="PZG45505.1"/>
    </source>
</evidence>
<name>A0A2W2H026_9ACTN</name>
<reference evidence="2 3" key="1">
    <citation type="submission" date="2018-01" db="EMBL/GenBank/DDBJ databases">
        <title>Draft genome sequence of Sphaerisporangium sp. 7K107.</title>
        <authorList>
            <person name="Sahin N."/>
            <person name="Saygin H."/>
            <person name="Ay H."/>
        </authorList>
    </citation>
    <scope>NUCLEOTIDE SEQUENCE [LARGE SCALE GENOMIC DNA]</scope>
    <source>
        <strain evidence="2 3">7K107</strain>
    </source>
</reference>
<feature type="compositionally biased region" description="Basic and acidic residues" evidence="1">
    <location>
        <begin position="1"/>
        <end position="15"/>
    </location>
</feature>
<protein>
    <submittedName>
        <fullName evidence="2">Uncharacterized protein</fullName>
    </submittedName>
</protein>
<proteinExistence type="predicted"/>
<evidence type="ECO:0000313" key="3">
    <source>
        <dbReference type="Proteomes" id="UP000248544"/>
    </source>
</evidence>
<keyword evidence="3" id="KW-1185">Reference proteome</keyword>
<feature type="compositionally biased region" description="Pro residues" evidence="1">
    <location>
        <begin position="51"/>
        <end position="67"/>
    </location>
</feature>
<dbReference type="AlphaFoldDB" id="A0A2W2H026"/>
<organism evidence="2 3">
    <name type="scientific">Spongiactinospora gelatinilytica</name>
    <dbReference type="NCBI Taxonomy" id="2666298"/>
    <lineage>
        <taxon>Bacteria</taxon>
        <taxon>Bacillati</taxon>
        <taxon>Actinomycetota</taxon>
        <taxon>Actinomycetes</taxon>
        <taxon>Streptosporangiales</taxon>
        <taxon>Streptosporangiaceae</taxon>
        <taxon>Spongiactinospora</taxon>
    </lineage>
</organism>
<gene>
    <name evidence="2" type="ORF">C1I98_15390</name>
</gene>